<dbReference type="KEGG" id="abq:ABAZ39_20015"/>
<dbReference type="RefSeq" id="WP_040134459.1">
    <property type="nucleotide sequence ID" value="NZ_CP007794.1"/>
</dbReference>
<dbReference type="PANTHER" id="PTHR42792">
    <property type="entry name" value="FLAGELLIN"/>
    <property type="match status" value="1"/>
</dbReference>
<dbReference type="EMBL" id="CP007794">
    <property type="protein sequence ID" value="AIB14209.1"/>
    <property type="molecule type" value="Genomic_DNA"/>
</dbReference>
<keyword evidence="6" id="KW-0614">Plasmid</keyword>
<dbReference type="InterPro" id="IPR001029">
    <property type="entry name" value="Flagellin_N"/>
</dbReference>
<sequence length="692" mass="74581">MSSVTQVSSYAKYLGLVRNLTNGQNKVDTLSEQLTTGKKSTDLNAYGAETQKLLALRAELTQRESYVQNINTASPRVKAADTVLNSLEKIATDWQSSNLMPFQPGPATVTSPFNSNPDALKLTVNGDKSTFTQNARYTVTSTPSKDGVNGSFDVTVTDGLGGKTTRTINLKTVPPSDGGGYNFKIDGGPGGGAVLNLSFDQLTAASSSTFNVSWPQANDMRDRVEGALRDIQQLLNEQFGDRYLFAGSRYGTEPVGDLLAQPQSTRVTLNGSMVNTDDYFEVSIDGKPFGYQVQPGDPKTVTFVASTLNSLIQSANPKLPIIASAANGVISLISEDPSQKFDVQARVQNSMSIDNSMTAPTTTQAATLPAPAGTGLKQIDSFALTGDGVDIGDTYEINVTVGDPDDPFNRKYYSEHPDEPEDLPPYQQYTVRYTVTEKDYNNGVTDVSKVADMLRTELTKTSPVPPLDMSAVLGDLGKGPTITLTGNSTMDPNHPSRVQQFTTSVRAVNGQIDNTISVATLPSQADALTDLPYVDPPDLPFYDSEYMSNRKNSKAWDKAAVTIDDGQTLTYGVTSDDRAFQKLVAAFRMAHVAASNPGKYEEYITKSRELMAQAKDEVRSVHSKVASDLATLEEKKTAHTTASATVVERIAGIEGIDETEVAARLRTSMNALEAAYTVAGQRQKLSLLNYIA</sequence>
<evidence type="ECO:0000313" key="7">
    <source>
        <dbReference type="Proteomes" id="UP000027186"/>
    </source>
</evidence>
<feature type="domain" description="Flagellin N-terminal" evidence="5">
    <location>
        <begin position="7"/>
        <end position="93"/>
    </location>
</feature>
<proteinExistence type="inferred from homology"/>
<dbReference type="InterPro" id="IPR001492">
    <property type="entry name" value="Flagellin"/>
</dbReference>
<dbReference type="Proteomes" id="UP000027186">
    <property type="component" value="Plasmid AbAZ39_p1"/>
</dbReference>
<dbReference type="GO" id="GO:0005576">
    <property type="term" value="C:extracellular region"/>
    <property type="evidence" value="ECO:0007669"/>
    <property type="project" value="UniProtKB-SubCell"/>
</dbReference>
<evidence type="ECO:0000256" key="4">
    <source>
        <dbReference type="ARBA" id="ARBA00023143"/>
    </source>
</evidence>
<organism evidence="6 7">
    <name type="scientific">Azospirillum argentinense</name>
    <dbReference type="NCBI Taxonomy" id="2970906"/>
    <lineage>
        <taxon>Bacteria</taxon>
        <taxon>Pseudomonadati</taxon>
        <taxon>Pseudomonadota</taxon>
        <taxon>Alphaproteobacteria</taxon>
        <taxon>Rhodospirillales</taxon>
        <taxon>Azospirillaceae</taxon>
        <taxon>Azospirillum</taxon>
    </lineage>
</organism>
<evidence type="ECO:0000259" key="5">
    <source>
        <dbReference type="Pfam" id="PF00669"/>
    </source>
</evidence>
<dbReference type="GO" id="GO:0009288">
    <property type="term" value="C:bacterial-type flagellum"/>
    <property type="evidence" value="ECO:0007669"/>
    <property type="project" value="UniProtKB-SubCell"/>
</dbReference>
<name>A0A060DTB9_9PROT</name>
<evidence type="ECO:0000313" key="6">
    <source>
        <dbReference type="EMBL" id="AIB14209.1"/>
    </source>
</evidence>
<dbReference type="PANTHER" id="PTHR42792:SF1">
    <property type="entry name" value="FLAGELLAR HOOK-ASSOCIATED PROTEIN 3"/>
    <property type="match status" value="1"/>
</dbReference>
<dbReference type="AlphaFoldDB" id="A0A060DTB9"/>
<geneLocation type="plasmid" evidence="6 7">
    <name>AbAZ39_p1</name>
</geneLocation>
<dbReference type="Pfam" id="PF00669">
    <property type="entry name" value="Flagellin_N"/>
    <property type="match status" value="1"/>
</dbReference>
<dbReference type="GO" id="GO:0005198">
    <property type="term" value="F:structural molecule activity"/>
    <property type="evidence" value="ECO:0007669"/>
    <property type="project" value="InterPro"/>
</dbReference>
<keyword evidence="4" id="KW-0975">Bacterial flagellum</keyword>
<comment type="subcellular location">
    <subcellularLocation>
        <location evidence="1">Bacterial flagellum</location>
    </subcellularLocation>
    <subcellularLocation>
        <location evidence="2">Secreted</location>
    </subcellularLocation>
</comment>
<evidence type="ECO:0000256" key="1">
    <source>
        <dbReference type="ARBA" id="ARBA00004365"/>
    </source>
</evidence>
<protein>
    <recommendedName>
        <fullName evidence="5">Flagellin N-terminal domain-containing protein</fullName>
    </recommendedName>
</protein>
<evidence type="ECO:0000256" key="2">
    <source>
        <dbReference type="ARBA" id="ARBA00004613"/>
    </source>
</evidence>
<reference evidence="6 7" key="1">
    <citation type="journal article" date="2014" name="Genome Announc.">
        <title>Complete Genome Sequence of the Model Rhizosphere Strain Azospirillum brasilense Az39, Successfully Applied in Agriculture.</title>
        <authorList>
            <person name="Rivera D."/>
            <person name="Revale S."/>
            <person name="Molina R."/>
            <person name="Gualpa J."/>
            <person name="Puente M."/>
            <person name="Maroniche G."/>
            <person name="Paris G."/>
            <person name="Baker D."/>
            <person name="Clavijo B."/>
            <person name="McLay K."/>
            <person name="Spaepen S."/>
            <person name="Perticari A."/>
            <person name="Vazquez M."/>
            <person name="Wisniewski-Dye F."/>
            <person name="Watkins C."/>
            <person name="Martinez-Abarca F."/>
            <person name="Vanderleyden J."/>
            <person name="Cassan F."/>
        </authorList>
    </citation>
    <scope>NUCLEOTIDE SEQUENCE [LARGE SCALE GENOMIC DNA]</scope>
    <source>
        <strain evidence="6 7">Az39</strain>
        <plasmid evidence="6">AbAZ39_p1</plasmid>
    </source>
</reference>
<dbReference type="SUPFAM" id="SSF64518">
    <property type="entry name" value="Phase 1 flagellin"/>
    <property type="match status" value="2"/>
</dbReference>
<gene>
    <name evidence="6" type="ORF">ABAZ39_20015</name>
</gene>
<accession>A0A060DTB9</accession>
<comment type="similarity">
    <text evidence="3">Belongs to the bacterial flagellin family.</text>
</comment>
<evidence type="ECO:0000256" key="3">
    <source>
        <dbReference type="ARBA" id="ARBA00005709"/>
    </source>
</evidence>